<dbReference type="AlphaFoldDB" id="A0AAV7UZY1"/>
<sequence>MWGSAHRRQLSLSPRLPSDQESASHLNPRGPLQAQYRPRAAVPRPAELTLCPDAVPTIFLRPGHPELRGLQPVPGHPLEAKQESTEYIEQQCAVASHAAVTLCNKIKAVICAMIGHARNDSHDNVAQLFP</sequence>
<feature type="region of interest" description="Disordered" evidence="1">
    <location>
        <begin position="1"/>
        <end position="40"/>
    </location>
</feature>
<gene>
    <name evidence="2" type="ORF">NDU88_002864</name>
</gene>
<evidence type="ECO:0000313" key="3">
    <source>
        <dbReference type="Proteomes" id="UP001066276"/>
    </source>
</evidence>
<dbReference type="Proteomes" id="UP001066276">
    <property type="component" value="Chromosome 2_2"/>
</dbReference>
<accession>A0AAV7UZY1</accession>
<name>A0AAV7UZY1_PLEWA</name>
<keyword evidence="3" id="KW-1185">Reference proteome</keyword>
<evidence type="ECO:0000256" key="1">
    <source>
        <dbReference type="SAM" id="MobiDB-lite"/>
    </source>
</evidence>
<reference evidence="2" key="1">
    <citation type="journal article" date="2022" name="bioRxiv">
        <title>Sequencing and chromosome-scale assembly of the giantPleurodeles waltlgenome.</title>
        <authorList>
            <person name="Brown T."/>
            <person name="Elewa A."/>
            <person name="Iarovenko S."/>
            <person name="Subramanian E."/>
            <person name="Araus A.J."/>
            <person name="Petzold A."/>
            <person name="Susuki M."/>
            <person name="Suzuki K.-i.T."/>
            <person name="Hayashi T."/>
            <person name="Toyoda A."/>
            <person name="Oliveira C."/>
            <person name="Osipova E."/>
            <person name="Leigh N.D."/>
            <person name="Simon A."/>
            <person name="Yun M.H."/>
        </authorList>
    </citation>
    <scope>NUCLEOTIDE SEQUENCE</scope>
    <source>
        <strain evidence="2">20211129_DDA</strain>
        <tissue evidence="2">Liver</tissue>
    </source>
</reference>
<evidence type="ECO:0000313" key="2">
    <source>
        <dbReference type="EMBL" id="KAJ1193568.1"/>
    </source>
</evidence>
<proteinExistence type="predicted"/>
<protein>
    <submittedName>
        <fullName evidence="2">Uncharacterized protein</fullName>
    </submittedName>
</protein>
<organism evidence="2 3">
    <name type="scientific">Pleurodeles waltl</name>
    <name type="common">Iberian ribbed newt</name>
    <dbReference type="NCBI Taxonomy" id="8319"/>
    <lineage>
        <taxon>Eukaryota</taxon>
        <taxon>Metazoa</taxon>
        <taxon>Chordata</taxon>
        <taxon>Craniata</taxon>
        <taxon>Vertebrata</taxon>
        <taxon>Euteleostomi</taxon>
        <taxon>Amphibia</taxon>
        <taxon>Batrachia</taxon>
        <taxon>Caudata</taxon>
        <taxon>Salamandroidea</taxon>
        <taxon>Salamandridae</taxon>
        <taxon>Pleurodelinae</taxon>
        <taxon>Pleurodeles</taxon>
    </lineage>
</organism>
<comment type="caution">
    <text evidence="2">The sequence shown here is derived from an EMBL/GenBank/DDBJ whole genome shotgun (WGS) entry which is preliminary data.</text>
</comment>
<dbReference type="EMBL" id="JANPWB010000004">
    <property type="protein sequence ID" value="KAJ1193568.1"/>
    <property type="molecule type" value="Genomic_DNA"/>
</dbReference>